<keyword evidence="1" id="KW-0175">Coiled coil</keyword>
<dbReference type="EMBL" id="ANIY01001682">
    <property type="protein sequence ID" value="ETP45618.1"/>
    <property type="molecule type" value="Genomic_DNA"/>
</dbReference>
<feature type="compositionally biased region" description="Polar residues" evidence="2">
    <location>
        <begin position="95"/>
        <end position="113"/>
    </location>
</feature>
<feature type="compositionally biased region" description="Basic and acidic residues" evidence="2">
    <location>
        <begin position="12"/>
        <end position="23"/>
    </location>
</feature>
<organism evidence="3 4">
    <name type="scientific">Phytophthora nicotianae P10297</name>
    <dbReference type="NCBI Taxonomy" id="1317064"/>
    <lineage>
        <taxon>Eukaryota</taxon>
        <taxon>Sar</taxon>
        <taxon>Stramenopiles</taxon>
        <taxon>Oomycota</taxon>
        <taxon>Peronosporomycetes</taxon>
        <taxon>Peronosporales</taxon>
        <taxon>Peronosporaceae</taxon>
        <taxon>Phytophthora</taxon>
    </lineage>
</organism>
<evidence type="ECO:0000256" key="1">
    <source>
        <dbReference type="SAM" id="Coils"/>
    </source>
</evidence>
<accession>W2ZE95</accession>
<protein>
    <recommendedName>
        <fullName evidence="5">SAP domain-containing protein</fullName>
    </recommendedName>
</protein>
<dbReference type="Gene3D" id="1.10.720.30">
    <property type="entry name" value="SAP domain"/>
    <property type="match status" value="1"/>
</dbReference>
<feature type="region of interest" description="Disordered" evidence="2">
    <location>
        <begin position="90"/>
        <end position="139"/>
    </location>
</feature>
<feature type="coiled-coil region" evidence="1">
    <location>
        <begin position="472"/>
        <end position="499"/>
    </location>
</feature>
<dbReference type="Proteomes" id="UP000018948">
    <property type="component" value="Unassembled WGS sequence"/>
</dbReference>
<name>W2ZE95_PHYNI</name>
<sequence>MPRHSEFPLQKEACRHAQAREVLNEGAPSKKKRSKVASMTCQAAASATPTTDNASSFSLDVPVTSAAPINHEQDVTASLSSSTCSIPAFAADKQSGPTQHAMTDLSETGSTLNRAPVQPARRGAAPLTADTAADQSSGDLLHNSFVSEMRMLRPATGQIMRGGYTNDELLGMLSSDEESELFVPATGIRAHSMARSVVPPTTNDYGKWTVVQLRKECTERKLRLKRTVSKPDQIRHLTEYDAAKRAVQSSVDEENLLDPSQRKKKHCPIRLLNVLFSDQFAGRLGASDDAATREQLDAGEVNAKTKFWQDVGDEFWNNTSDFNNICDDAASNPRFAAIDPSVIVQHDSAKLFEMWKMINRSYVKANSKFYVSGQNSDDFFAYCEGNLGALYLRICTKIKPELAAFVYGGMCADDEIDSMNLGENRARTPGHKSVKWQDQVIKTINRMTDFIVGAPLPASTAPQKATGGGDNEDQLIDRISKLHQMIDQVKNNLRKSEQEGIADTGLAKTLRMYQSSQQRYEEQLEALG</sequence>
<evidence type="ECO:0000313" key="3">
    <source>
        <dbReference type="EMBL" id="ETP45618.1"/>
    </source>
</evidence>
<proteinExistence type="predicted"/>
<feature type="region of interest" description="Disordered" evidence="2">
    <location>
        <begin position="1"/>
        <end position="37"/>
    </location>
</feature>
<gene>
    <name evidence="3" type="ORF">F442_08021</name>
</gene>
<evidence type="ECO:0008006" key="5">
    <source>
        <dbReference type="Google" id="ProtNLM"/>
    </source>
</evidence>
<dbReference type="InterPro" id="IPR036361">
    <property type="entry name" value="SAP_dom_sf"/>
</dbReference>
<dbReference type="AlphaFoldDB" id="W2ZE95"/>
<reference evidence="3 4" key="1">
    <citation type="submission" date="2013-11" db="EMBL/GenBank/DDBJ databases">
        <title>The Genome Sequence of Phytophthora parasitica P10297.</title>
        <authorList>
            <consortium name="The Broad Institute Genomics Platform"/>
            <person name="Russ C."/>
            <person name="Tyler B."/>
            <person name="Panabieres F."/>
            <person name="Shan W."/>
            <person name="Tripathy S."/>
            <person name="Grunwald N."/>
            <person name="Machado M."/>
            <person name="Johnson C.S."/>
            <person name="Walker B."/>
            <person name="Young S.K."/>
            <person name="Zeng Q."/>
            <person name="Gargeya S."/>
            <person name="Fitzgerald M."/>
            <person name="Haas B."/>
            <person name="Abouelleil A."/>
            <person name="Allen A.W."/>
            <person name="Alvarado L."/>
            <person name="Arachchi H.M."/>
            <person name="Berlin A.M."/>
            <person name="Chapman S.B."/>
            <person name="Gainer-Dewar J."/>
            <person name="Goldberg J."/>
            <person name="Griggs A."/>
            <person name="Gujja S."/>
            <person name="Hansen M."/>
            <person name="Howarth C."/>
            <person name="Imamovic A."/>
            <person name="Ireland A."/>
            <person name="Larimer J."/>
            <person name="McCowan C."/>
            <person name="Murphy C."/>
            <person name="Pearson M."/>
            <person name="Poon T.W."/>
            <person name="Priest M."/>
            <person name="Roberts A."/>
            <person name="Saif S."/>
            <person name="Shea T."/>
            <person name="Sisk P."/>
            <person name="Sykes S."/>
            <person name="Wortman J."/>
            <person name="Nusbaum C."/>
            <person name="Birren B."/>
        </authorList>
    </citation>
    <scope>NUCLEOTIDE SEQUENCE [LARGE SCALE GENOMIC DNA]</scope>
    <source>
        <strain evidence="3 4">P10297</strain>
    </source>
</reference>
<evidence type="ECO:0000313" key="4">
    <source>
        <dbReference type="Proteomes" id="UP000018948"/>
    </source>
</evidence>
<dbReference type="OrthoDB" id="107753at2759"/>
<comment type="caution">
    <text evidence="3">The sequence shown here is derived from an EMBL/GenBank/DDBJ whole genome shotgun (WGS) entry which is preliminary data.</text>
</comment>
<evidence type="ECO:0000256" key="2">
    <source>
        <dbReference type="SAM" id="MobiDB-lite"/>
    </source>
</evidence>